<sequence length="67" mass="7341">MDMESREATQALIAILSSAASLGVDIDLLCHWAIDELKDVDGSERRALVLGAIHQIELCKDYVTDPD</sequence>
<evidence type="ECO:0000313" key="2">
    <source>
        <dbReference type="EMBL" id="RMO42084.1"/>
    </source>
</evidence>
<evidence type="ECO:0000313" key="6">
    <source>
        <dbReference type="Proteomes" id="UP000280599"/>
    </source>
</evidence>
<accession>A0A0P9WGC0</accession>
<evidence type="ECO:0000313" key="1">
    <source>
        <dbReference type="EMBL" id="RMO33207.1"/>
    </source>
</evidence>
<reference evidence="4 5" key="1">
    <citation type="submission" date="2018-08" db="EMBL/GenBank/DDBJ databases">
        <title>Recombination of ecologically and evolutionarily significant loci maintains genetic cohesion in the Pseudomonas syringae species complex.</title>
        <authorList>
            <person name="Dillon M."/>
            <person name="Thakur S."/>
            <person name="Almeida R.N.D."/>
            <person name="Weir B.S."/>
            <person name="Guttman D.S."/>
        </authorList>
    </citation>
    <scope>NUCLEOTIDE SEQUENCE [LARGE SCALE GENOMIC DNA]</scope>
    <source>
        <strain evidence="3 4">ICMP 4182</strain>
        <strain evidence="1 5">ICMP 6372</strain>
        <strain evidence="2 6">ICMP 867</strain>
    </source>
</reference>
<dbReference type="EMBL" id="RBPS01000281">
    <property type="protein sequence ID" value="RMO33207.1"/>
    <property type="molecule type" value="Genomic_DNA"/>
</dbReference>
<evidence type="ECO:0000313" key="3">
    <source>
        <dbReference type="EMBL" id="RMQ18336.1"/>
    </source>
</evidence>
<evidence type="ECO:0000313" key="5">
    <source>
        <dbReference type="Proteomes" id="UP000273536"/>
    </source>
</evidence>
<dbReference type="Proteomes" id="UP000273536">
    <property type="component" value="Unassembled WGS sequence"/>
</dbReference>
<dbReference type="AlphaFoldDB" id="A0A0P9WGC0"/>
<dbReference type="Proteomes" id="UP000280599">
    <property type="component" value="Unassembled WGS sequence"/>
</dbReference>
<dbReference type="EMBL" id="RBPT01000337">
    <property type="protein sequence ID" value="RMO42084.1"/>
    <property type="molecule type" value="Genomic_DNA"/>
</dbReference>
<protein>
    <submittedName>
        <fullName evidence="1">Uncharacterized protein</fullName>
    </submittedName>
</protein>
<dbReference type="Proteomes" id="UP000272471">
    <property type="component" value="Unassembled WGS sequence"/>
</dbReference>
<name>A0A0P9WGC0_PSESG</name>
<organism evidence="1 5">
    <name type="scientific">Pseudomonas savastanoi pv. glycinea</name>
    <name type="common">Pseudomonas syringae pv. glycinea</name>
    <dbReference type="NCBI Taxonomy" id="318"/>
    <lineage>
        <taxon>Bacteria</taxon>
        <taxon>Pseudomonadati</taxon>
        <taxon>Pseudomonadota</taxon>
        <taxon>Gammaproteobacteria</taxon>
        <taxon>Pseudomonadales</taxon>
        <taxon>Pseudomonadaceae</taxon>
        <taxon>Pseudomonas</taxon>
    </lineage>
</organism>
<proteinExistence type="predicted"/>
<dbReference type="EMBL" id="RBQX01000105">
    <property type="protein sequence ID" value="RMQ18336.1"/>
    <property type="molecule type" value="Genomic_DNA"/>
</dbReference>
<comment type="caution">
    <text evidence="1">The sequence shown here is derived from an EMBL/GenBank/DDBJ whole genome shotgun (WGS) entry which is preliminary data.</text>
</comment>
<evidence type="ECO:0000313" key="4">
    <source>
        <dbReference type="Proteomes" id="UP000272471"/>
    </source>
</evidence>
<gene>
    <name evidence="3" type="ORF">ALQ11_102658</name>
    <name evidence="2" type="ORF">ALQ41_102750</name>
    <name evidence="1" type="ORF">ALQ42_102592</name>
</gene>